<dbReference type="InterPro" id="IPR050697">
    <property type="entry name" value="Adenylyl/Guanylyl_Cyclase_3/4"/>
</dbReference>
<gene>
    <name evidence="3" type="ORF">SK069_15095</name>
</gene>
<dbReference type="InterPro" id="IPR001054">
    <property type="entry name" value="A/G_cyclase"/>
</dbReference>
<dbReference type="Pfam" id="PF16701">
    <property type="entry name" value="Ad_Cy_reg"/>
    <property type="match status" value="1"/>
</dbReference>
<sequence>MSDDALLGGLEGEAAEVRRRLIAELRAAGHDEAALVDAAARGRLALLPAERAIRGNATLSTADMVRETGVDPDLLERVMQAAGVAIPRRDEAAWTTRDVGLARLVCGLLDAGIDPAAIVNLGRTLGDLGARLGAAAIVDLGSGLAREGDDELELAHRLARASEQTGQHLVDALGSVLRDRGIEQLLAIELDAGAIAEGRLAGATVVTVAFADVVGFTRLGEELGAERLEGVASQLATLGSAVVAGTTVRIVKTIGDALLLLGQHPREVVDVVLALQDAAEADPEFPRLRCGVATGDAVPRSGDWFGPAINRASRVCSTARPDSVVVDDVTRDLLEDEDGLDWRPLGRLRLKGIGRVALHRVRHAAADDA</sequence>
<organism evidence="3 4">
    <name type="scientific">Patulibacter brassicae</name>
    <dbReference type="NCBI Taxonomy" id="1705717"/>
    <lineage>
        <taxon>Bacteria</taxon>
        <taxon>Bacillati</taxon>
        <taxon>Actinomycetota</taxon>
        <taxon>Thermoleophilia</taxon>
        <taxon>Solirubrobacterales</taxon>
        <taxon>Patulibacteraceae</taxon>
        <taxon>Patulibacter</taxon>
    </lineage>
</organism>
<comment type="similarity">
    <text evidence="1">Belongs to the adenylyl cyclase class-3 family.</text>
</comment>
<evidence type="ECO:0000256" key="1">
    <source>
        <dbReference type="ARBA" id="ARBA00005381"/>
    </source>
</evidence>
<comment type="caution">
    <text evidence="3">The sequence shown here is derived from an EMBL/GenBank/DDBJ whole genome shotgun (WGS) entry which is preliminary data.</text>
</comment>
<dbReference type="SMART" id="SM00044">
    <property type="entry name" value="CYCc"/>
    <property type="match status" value="1"/>
</dbReference>
<accession>A0ABU4VMS4</accession>
<evidence type="ECO:0000313" key="3">
    <source>
        <dbReference type="EMBL" id="MDX8152924.1"/>
    </source>
</evidence>
<dbReference type="PROSITE" id="PS50125">
    <property type="entry name" value="GUANYLATE_CYCLASE_2"/>
    <property type="match status" value="1"/>
</dbReference>
<protein>
    <submittedName>
        <fullName evidence="3">Adenylate/guanylate cyclase domain-containing protein</fullName>
    </submittedName>
</protein>
<dbReference type="Gene3D" id="3.30.70.1230">
    <property type="entry name" value="Nucleotide cyclase"/>
    <property type="match status" value="1"/>
</dbReference>
<dbReference type="InterPro" id="IPR029787">
    <property type="entry name" value="Nucleotide_cyclase"/>
</dbReference>
<dbReference type="Proteomes" id="UP001277761">
    <property type="component" value="Unassembled WGS sequence"/>
</dbReference>
<feature type="domain" description="Guanylate cyclase" evidence="2">
    <location>
        <begin position="207"/>
        <end position="316"/>
    </location>
</feature>
<dbReference type="SUPFAM" id="SSF55073">
    <property type="entry name" value="Nucleotide cyclase"/>
    <property type="match status" value="1"/>
</dbReference>
<keyword evidence="4" id="KW-1185">Reference proteome</keyword>
<evidence type="ECO:0000259" key="2">
    <source>
        <dbReference type="PROSITE" id="PS50125"/>
    </source>
</evidence>
<name>A0ABU4VMS4_9ACTN</name>
<proteinExistence type="inferred from homology"/>
<dbReference type="PANTHER" id="PTHR43081">
    <property type="entry name" value="ADENYLATE CYCLASE, TERMINAL-DIFFERENTIATION SPECIFIC-RELATED"/>
    <property type="match status" value="1"/>
</dbReference>
<dbReference type="CDD" id="cd07302">
    <property type="entry name" value="CHD"/>
    <property type="match status" value="1"/>
</dbReference>
<dbReference type="EMBL" id="JAXAVX010000009">
    <property type="protein sequence ID" value="MDX8152924.1"/>
    <property type="molecule type" value="Genomic_DNA"/>
</dbReference>
<dbReference type="RefSeq" id="WP_319955075.1">
    <property type="nucleotide sequence ID" value="NZ_JAXAVX010000009.1"/>
</dbReference>
<evidence type="ECO:0000313" key="4">
    <source>
        <dbReference type="Proteomes" id="UP001277761"/>
    </source>
</evidence>
<dbReference type="PANTHER" id="PTHR43081:SF19">
    <property type="entry name" value="PH-SENSITIVE ADENYLATE CYCLASE RV1264"/>
    <property type="match status" value="1"/>
</dbReference>
<reference evidence="3 4" key="1">
    <citation type="submission" date="2023-11" db="EMBL/GenBank/DDBJ databases">
        <authorList>
            <person name="Xu M."/>
            <person name="Jiang T."/>
        </authorList>
    </citation>
    <scope>NUCLEOTIDE SEQUENCE [LARGE SCALE GENOMIC DNA]</scope>
    <source>
        <strain evidence="3 4">SD</strain>
    </source>
</reference>
<dbReference type="InterPro" id="IPR032026">
    <property type="entry name" value="Ad_Cy_reg"/>
</dbReference>
<dbReference type="Pfam" id="PF00211">
    <property type="entry name" value="Guanylate_cyc"/>
    <property type="match status" value="1"/>
</dbReference>